<protein>
    <submittedName>
        <fullName evidence="4">Alpha/beta hydrolase</fullName>
    </submittedName>
</protein>
<proteinExistence type="inferred from homology"/>
<evidence type="ECO:0000259" key="3">
    <source>
        <dbReference type="Pfam" id="PF02230"/>
    </source>
</evidence>
<sequence length="206" mass="22393">MNLENTTAGKPLNEAKKALIMIHGRGAGSTDILSLARHLNVADFALVAPQAQGNTWYPYSFLAPTSQNEPSLSNSLNLISEVVKTVEENGISKENIYFLGFSQGACLALEFTARNASKYGGIVAFTGGLIGETISEKTYSGNFENTPVFIGTSDPDFHVPVERVNETEMLLKKMGASLTKKIYENMGHTISQDEINLANELVFNLK</sequence>
<dbReference type="Proteomes" id="UP001596287">
    <property type="component" value="Unassembled WGS sequence"/>
</dbReference>
<dbReference type="Gene3D" id="3.40.50.1820">
    <property type="entry name" value="alpha/beta hydrolase"/>
    <property type="match status" value="1"/>
</dbReference>
<organism evidence="4 5">
    <name type="scientific">Flavobacterium qiangtangense</name>
    <dbReference type="NCBI Taxonomy" id="1442595"/>
    <lineage>
        <taxon>Bacteria</taxon>
        <taxon>Pseudomonadati</taxon>
        <taxon>Bacteroidota</taxon>
        <taxon>Flavobacteriia</taxon>
        <taxon>Flavobacteriales</taxon>
        <taxon>Flavobacteriaceae</taxon>
        <taxon>Flavobacterium</taxon>
    </lineage>
</organism>
<dbReference type="Pfam" id="PF02230">
    <property type="entry name" value="Abhydrolase_2"/>
    <property type="match status" value="1"/>
</dbReference>
<dbReference type="SUPFAM" id="SSF53474">
    <property type="entry name" value="alpha/beta-Hydrolases"/>
    <property type="match status" value="1"/>
</dbReference>
<reference evidence="5" key="1">
    <citation type="journal article" date="2019" name="Int. J. Syst. Evol. Microbiol.">
        <title>The Global Catalogue of Microorganisms (GCM) 10K type strain sequencing project: providing services to taxonomists for standard genome sequencing and annotation.</title>
        <authorList>
            <consortium name="The Broad Institute Genomics Platform"/>
            <consortium name="The Broad Institute Genome Sequencing Center for Infectious Disease"/>
            <person name="Wu L."/>
            <person name="Ma J."/>
        </authorList>
    </citation>
    <scope>NUCLEOTIDE SEQUENCE [LARGE SCALE GENOMIC DNA]</scope>
    <source>
        <strain evidence="5">CCUG 49679</strain>
    </source>
</reference>
<comment type="caution">
    <text evidence="4">The sequence shown here is derived from an EMBL/GenBank/DDBJ whole genome shotgun (WGS) entry which is preliminary data.</text>
</comment>
<evidence type="ECO:0000313" key="5">
    <source>
        <dbReference type="Proteomes" id="UP001596287"/>
    </source>
</evidence>
<keyword evidence="5" id="KW-1185">Reference proteome</keyword>
<dbReference type="InterPro" id="IPR050565">
    <property type="entry name" value="LYPA1-2/EST-like"/>
</dbReference>
<dbReference type="PANTHER" id="PTHR10655:SF17">
    <property type="entry name" value="LYSOPHOSPHOLIPASE-LIKE PROTEIN 1"/>
    <property type="match status" value="1"/>
</dbReference>
<keyword evidence="2 4" id="KW-0378">Hydrolase</keyword>
<evidence type="ECO:0000313" key="4">
    <source>
        <dbReference type="EMBL" id="MFC6095348.1"/>
    </source>
</evidence>
<dbReference type="RefSeq" id="WP_379789964.1">
    <property type="nucleotide sequence ID" value="NZ_JBHSQB010000003.1"/>
</dbReference>
<comment type="similarity">
    <text evidence="1">Belongs to the AB hydrolase superfamily. AB hydrolase 2 family.</text>
</comment>
<dbReference type="InterPro" id="IPR003140">
    <property type="entry name" value="PLipase/COase/thioEstase"/>
</dbReference>
<dbReference type="EMBL" id="JBHSQB010000003">
    <property type="protein sequence ID" value="MFC6095348.1"/>
    <property type="molecule type" value="Genomic_DNA"/>
</dbReference>
<evidence type="ECO:0000256" key="1">
    <source>
        <dbReference type="ARBA" id="ARBA00006499"/>
    </source>
</evidence>
<gene>
    <name evidence="4" type="ORF">ACFPVY_01715</name>
</gene>
<feature type="domain" description="Phospholipase/carboxylesterase/thioesterase" evidence="3">
    <location>
        <begin position="11"/>
        <end position="198"/>
    </location>
</feature>
<dbReference type="GO" id="GO:0016787">
    <property type="term" value="F:hydrolase activity"/>
    <property type="evidence" value="ECO:0007669"/>
    <property type="project" value="UniProtKB-KW"/>
</dbReference>
<name>A0ABW1PII5_9FLAO</name>
<dbReference type="PANTHER" id="PTHR10655">
    <property type="entry name" value="LYSOPHOSPHOLIPASE-RELATED"/>
    <property type="match status" value="1"/>
</dbReference>
<evidence type="ECO:0000256" key="2">
    <source>
        <dbReference type="ARBA" id="ARBA00022801"/>
    </source>
</evidence>
<dbReference type="InterPro" id="IPR029058">
    <property type="entry name" value="AB_hydrolase_fold"/>
</dbReference>
<accession>A0ABW1PII5</accession>